<feature type="compositionally biased region" description="Basic residues" evidence="2">
    <location>
        <begin position="287"/>
        <end position="301"/>
    </location>
</feature>
<comment type="similarity">
    <text evidence="1">Belongs to the CWC26 family.</text>
</comment>
<dbReference type="InterPro" id="IPR051112">
    <property type="entry name" value="CWC26_splicing_factor"/>
</dbReference>
<dbReference type="Proteomes" id="UP000008066">
    <property type="component" value="Unassembled WGS sequence"/>
</dbReference>
<dbReference type="InterPro" id="IPR018609">
    <property type="entry name" value="Bud13"/>
</dbReference>
<dbReference type="eggNOG" id="KOG2654">
    <property type="taxonomic scope" value="Eukaryota"/>
</dbReference>
<dbReference type="GO" id="GO:0005684">
    <property type="term" value="C:U2-type spliceosomal complex"/>
    <property type="evidence" value="ECO:0007669"/>
    <property type="project" value="TreeGrafter"/>
</dbReference>
<dbReference type="PANTHER" id="PTHR31809">
    <property type="entry name" value="BUD13 HOMOLOG"/>
    <property type="match status" value="1"/>
</dbReference>
<dbReference type="HOGENOM" id="CLU_024195_0_0_1"/>
<dbReference type="KEGG" id="cthr:CTHT_0029350"/>
<dbReference type="STRING" id="759272.G0S847"/>
<dbReference type="OrthoDB" id="6022at2759"/>
<dbReference type="PANTHER" id="PTHR31809:SF0">
    <property type="entry name" value="BUD13 HOMOLOG"/>
    <property type="match status" value="1"/>
</dbReference>
<sequence length="354" mass="39722">MPSDKAAYLAAHYLTAEKKSSSGTKKRKRKQTTVSTGLLIQDDDETGWSNIQQNDDENDDDLPVQVAGTSAEFRRAKKSNWKTITDNSSKPKEDDAAAAAAADAIIASAAAEAEAARKAEEAENRPVIVGEGGVELPPSADDVPLMSNGTRAGLQSAAALTAQMRAQREAEREELSRLKKQRQKDGTEEEIILRDATGRRVDAAFKRAELRKAQLEAERKEKERQRLLKGEVQIAEARAAKEREREAALMPLARGKDDKELNEELKQEGRWHDPAAEFLSPEDRGRGGNRKGKKEKSKRRPTYQGAWPPNRYMIPPGYRWDGVDRGNGHEAERFKAMNRREMRKGLEYQWQMDE</sequence>
<dbReference type="GeneID" id="18256973"/>
<keyword evidence="4" id="KW-1185">Reference proteome</keyword>
<evidence type="ECO:0000313" key="4">
    <source>
        <dbReference type="Proteomes" id="UP000008066"/>
    </source>
</evidence>
<feature type="region of interest" description="Disordered" evidence="2">
    <location>
        <begin position="163"/>
        <end position="191"/>
    </location>
</feature>
<protein>
    <submittedName>
        <fullName evidence="3">Putative pre-mRNA splicing protein</fullName>
    </submittedName>
</protein>
<gene>
    <name evidence="3" type="ORF">CTHT_0029350</name>
</gene>
<feature type="compositionally biased region" description="Basic and acidic residues" evidence="2">
    <location>
        <begin position="114"/>
        <end position="124"/>
    </location>
</feature>
<dbReference type="RefSeq" id="XP_006693390.1">
    <property type="nucleotide sequence ID" value="XM_006693327.1"/>
</dbReference>
<accession>G0S847</accession>
<evidence type="ECO:0000256" key="1">
    <source>
        <dbReference type="ARBA" id="ARBA00011069"/>
    </source>
</evidence>
<feature type="region of interest" description="Disordered" evidence="2">
    <location>
        <begin position="17"/>
        <end position="63"/>
    </location>
</feature>
<evidence type="ECO:0000256" key="2">
    <source>
        <dbReference type="SAM" id="MobiDB-lite"/>
    </source>
</evidence>
<feature type="region of interest" description="Disordered" evidence="2">
    <location>
        <begin position="239"/>
        <end position="317"/>
    </location>
</feature>
<name>G0S847_CHATD</name>
<dbReference type="GO" id="GO:0003723">
    <property type="term" value="F:RNA binding"/>
    <property type="evidence" value="ECO:0007669"/>
    <property type="project" value="TreeGrafter"/>
</dbReference>
<dbReference type="AlphaFoldDB" id="G0S847"/>
<proteinExistence type="inferred from homology"/>
<feature type="compositionally biased region" description="Basic and acidic residues" evidence="2">
    <location>
        <begin position="254"/>
        <end position="286"/>
    </location>
</feature>
<evidence type="ECO:0000313" key="3">
    <source>
        <dbReference type="EMBL" id="EGS21094.1"/>
    </source>
</evidence>
<reference evidence="3 4" key="1">
    <citation type="journal article" date="2011" name="Cell">
        <title>Insight into structure and assembly of the nuclear pore complex by utilizing the genome of a eukaryotic thermophile.</title>
        <authorList>
            <person name="Amlacher S."/>
            <person name="Sarges P."/>
            <person name="Flemming D."/>
            <person name="van Noort V."/>
            <person name="Kunze R."/>
            <person name="Devos D.P."/>
            <person name="Arumugam M."/>
            <person name="Bork P."/>
            <person name="Hurt E."/>
        </authorList>
    </citation>
    <scope>NUCLEOTIDE SEQUENCE [LARGE SCALE GENOMIC DNA]</scope>
    <source>
        <strain evidence="4">DSM 1495 / CBS 144.50 / IMI 039719</strain>
    </source>
</reference>
<dbReference type="GO" id="GO:0000398">
    <property type="term" value="P:mRNA splicing, via spliceosome"/>
    <property type="evidence" value="ECO:0007669"/>
    <property type="project" value="TreeGrafter"/>
</dbReference>
<dbReference type="EMBL" id="GL988041">
    <property type="protein sequence ID" value="EGS21094.1"/>
    <property type="molecule type" value="Genomic_DNA"/>
</dbReference>
<dbReference type="OMA" id="GDVQRQE"/>
<feature type="region of interest" description="Disordered" evidence="2">
    <location>
        <begin position="110"/>
        <end position="149"/>
    </location>
</feature>
<feature type="compositionally biased region" description="Basic and acidic residues" evidence="2">
    <location>
        <begin position="166"/>
        <end position="191"/>
    </location>
</feature>
<dbReference type="Pfam" id="PF09736">
    <property type="entry name" value="Bud13"/>
    <property type="match status" value="1"/>
</dbReference>
<organism evidence="4">
    <name type="scientific">Chaetomium thermophilum (strain DSM 1495 / CBS 144.50 / IMI 039719)</name>
    <name type="common">Thermochaetoides thermophila</name>
    <dbReference type="NCBI Taxonomy" id="759272"/>
    <lineage>
        <taxon>Eukaryota</taxon>
        <taxon>Fungi</taxon>
        <taxon>Dikarya</taxon>
        <taxon>Ascomycota</taxon>
        <taxon>Pezizomycotina</taxon>
        <taxon>Sordariomycetes</taxon>
        <taxon>Sordariomycetidae</taxon>
        <taxon>Sordariales</taxon>
        <taxon>Chaetomiaceae</taxon>
        <taxon>Thermochaetoides</taxon>
    </lineage>
</organism>
<dbReference type="GO" id="GO:0070274">
    <property type="term" value="C:RES complex"/>
    <property type="evidence" value="ECO:0007669"/>
    <property type="project" value="TreeGrafter"/>
</dbReference>